<feature type="transmembrane region" description="Helical" evidence="10">
    <location>
        <begin position="190"/>
        <end position="211"/>
    </location>
</feature>
<dbReference type="Pfam" id="PF00230">
    <property type="entry name" value="MIP"/>
    <property type="match status" value="1"/>
</dbReference>
<evidence type="ECO:0000256" key="7">
    <source>
        <dbReference type="ARBA" id="ARBA00060753"/>
    </source>
</evidence>
<dbReference type="AlphaFoldDB" id="A0AAV9B9A5"/>
<gene>
    <name evidence="11" type="ORF">QJS04_geneDACA013158</name>
</gene>
<feature type="transmembrane region" description="Helical" evidence="10">
    <location>
        <begin position="81"/>
        <end position="101"/>
    </location>
</feature>
<evidence type="ECO:0000256" key="9">
    <source>
        <dbReference type="SAM" id="MobiDB-lite"/>
    </source>
</evidence>
<protein>
    <submittedName>
        <fullName evidence="11">Aquaporin NIP3-1</fullName>
    </submittedName>
</protein>
<keyword evidence="12" id="KW-1185">Reference proteome</keyword>
<evidence type="ECO:0000313" key="12">
    <source>
        <dbReference type="Proteomes" id="UP001179952"/>
    </source>
</evidence>
<keyword evidence="4" id="KW-0677">Repeat</keyword>
<dbReference type="SUPFAM" id="SSF81338">
    <property type="entry name" value="Aquaporin-like"/>
    <property type="match status" value="1"/>
</dbReference>
<reference evidence="11" key="2">
    <citation type="submission" date="2023-06" db="EMBL/GenBank/DDBJ databases">
        <authorList>
            <person name="Ma L."/>
            <person name="Liu K.-W."/>
            <person name="Li Z."/>
            <person name="Hsiao Y.-Y."/>
            <person name="Qi Y."/>
            <person name="Fu T."/>
            <person name="Tang G."/>
            <person name="Zhang D."/>
            <person name="Sun W.-H."/>
            <person name="Liu D.-K."/>
            <person name="Li Y."/>
            <person name="Chen G.-Z."/>
            <person name="Liu X.-D."/>
            <person name="Liao X.-Y."/>
            <person name="Jiang Y.-T."/>
            <person name="Yu X."/>
            <person name="Hao Y."/>
            <person name="Huang J."/>
            <person name="Zhao X.-W."/>
            <person name="Ke S."/>
            <person name="Chen Y.-Y."/>
            <person name="Wu W.-L."/>
            <person name="Hsu J.-L."/>
            <person name="Lin Y.-F."/>
            <person name="Huang M.-D."/>
            <person name="Li C.-Y."/>
            <person name="Huang L."/>
            <person name="Wang Z.-W."/>
            <person name="Zhao X."/>
            <person name="Zhong W.-Y."/>
            <person name="Peng D.-H."/>
            <person name="Ahmad S."/>
            <person name="Lan S."/>
            <person name="Zhang J.-S."/>
            <person name="Tsai W.-C."/>
            <person name="Van De Peer Y."/>
            <person name="Liu Z.-J."/>
        </authorList>
    </citation>
    <scope>NUCLEOTIDE SEQUENCE</scope>
    <source>
        <strain evidence="11">SCP</strain>
        <tissue evidence="11">Leaves</tissue>
    </source>
</reference>
<feature type="transmembrane region" description="Helical" evidence="10">
    <location>
        <begin position="107"/>
        <end position="128"/>
    </location>
</feature>
<comment type="similarity">
    <text evidence="7">Belongs to the MIP/aquaporin (TC 1.A.8) family. NIP (TC 1.A.8.12) subfamily.</text>
</comment>
<organism evidence="11 12">
    <name type="scientific">Acorus gramineus</name>
    <name type="common">Dwarf sweet flag</name>
    <dbReference type="NCBI Taxonomy" id="55184"/>
    <lineage>
        <taxon>Eukaryota</taxon>
        <taxon>Viridiplantae</taxon>
        <taxon>Streptophyta</taxon>
        <taxon>Embryophyta</taxon>
        <taxon>Tracheophyta</taxon>
        <taxon>Spermatophyta</taxon>
        <taxon>Magnoliopsida</taxon>
        <taxon>Liliopsida</taxon>
        <taxon>Acoraceae</taxon>
        <taxon>Acorus</taxon>
    </lineage>
</organism>
<evidence type="ECO:0000256" key="8">
    <source>
        <dbReference type="RuleBase" id="RU000477"/>
    </source>
</evidence>
<dbReference type="InterPro" id="IPR000425">
    <property type="entry name" value="MIP"/>
</dbReference>
<dbReference type="InterPro" id="IPR034294">
    <property type="entry name" value="Aquaporin_transptr"/>
</dbReference>
<evidence type="ECO:0000256" key="3">
    <source>
        <dbReference type="ARBA" id="ARBA00022692"/>
    </source>
</evidence>
<name>A0AAV9B9A5_ACOGR</name>
<keyword evidence="5 10" id="KW-1133">Transmembrane helix</keyword>
<dbReference type="GO" id="GO:0015267">
    <property type="term" value="F:channel activity"/>
    <property type="evidence" value="ECO:0007669"/>
    <property type="project" value="InterPro"/>
</dbReference>
<dbReference type="FunFam" id="1.20.1080.10:FF:000013">
    <property type="entry name" value="Aquaporin NIP2-1"/>
    <property type="match status" value="1"/>
</dbReference>
<keyword evidence="2 8" id="KW-0813">Transport</keyword>
<feature type="transmembrane region" description="Helical" evidence="10">
    <location>
        <begin position="149"/>
        <end position="170"/>
    </location>
</feature>
<dbReference type="PRINTS" id="PR00783">
    <property type="entry name" value="MINTRINSICP"/>
</dbReference>
<dbReference type="GO" id="GO:0016020">
    <property type="term" value="C:membrane"/>
    <property type="evidence" value="ECO:0007669"/>
    <property type="project" value="UniProtKB-SubCell"/>
</dbReference>
<evidence type="ECO:0000313" key="11">
    <source>
        <dbReference type="EMBL" id="KAK1272662.1"/>
    </source>
</evidence>
<keyword evidence="3 8" id="KW-0812">Transmembrane</keyword>
<evidence type="ECO:0000256" key="6">
    <source>
        <dbReference type="ARBA" id="ARBA00023136"/>
    </source>
</evidence>
<evidence type="ECO:0000256" key="1">
    <source>
        <dbReference type="ARBA" id="ARBA00004141"/>
    </source>
</evidence>
<reference evidence="11" key="1">
    <citation type="journal article" date="2023" name="Nat. Commun.">
        <title>Diploid and tetraploid genomes of Acorus and the evolution of monocots.</title>
        <authorList>
            <person name="Ma L."/>
            <person name="Liu K.W."/>
            <person name="Li Z."/>
            <person name="Hsiao Y.Y."/>
            <person name="Qi Y."/>
            <person name="Fu T."/>
            <person name="Tang G.D."/>
            <person name="Zhang D."/>
            <person name="Sun W.H."/>
            <person name="Liu D.K."/>
            <person name="Li Y."/>
            <person name="Chen G.Z."/>
            <person name="Liu X.D."/>
            <person name="Liao X.Y."/>
            <person name="Jiang Y.T."/>
            <person name="Yu X."/>
            <person name="Hao Y."/>
            <person name="Huang J."/>
            <person name="Zhao X.W."/>
            <person name="Ke S."/>
            <person name="Chen Y.Y."/>
            <person name="Wu W.L."/>
            <person name="Hsu J.L."/>
            <person name="Lin Y.F."/>
            <person name="Huang M.D."/>
            <person name="Li C.Y."/>
            <person name="Huang L."/>
            <person name="Wang Z.W."/>
            <person name="Zhao X."/>
            <person name="Zhong W.Y."/>
            <person name="Peng D.H."/>
            <person name="Ahmad S."/>
            <person name="Lan S."/>
            <person name="Zhang J.S."/>
            <person name="Tsai W.C."/>
            <person name="Van de Peer Y."/>
            <person name="Liu Z.J."/>
        </authorList>
    </citation>
    <scope>NUCLEOTIDE SEQUENCE</scope>
    <source>
        <strain evidence="11">SCP</strain>
    </source>
</reference>
<evidence type="ECO:0000256" key="5">
    <source>
        <dbReference type="ARBA" id="ARBA00022989"/>
    </source>
</evidence>
<comment type="caution">
    <text evidence="11">The sequence shown here is derived from an EMBL/GenBank/DDBJ whole genome shotgun (WGS) entry which is preliminary data.</text>
</comment>
<dbReference type="EMBL" id="JAUJYN010000004">
    <property type="protein sequence ID" value="KAK1272662.1"/>
    <property type="molecule type" value="Genomic_DNA"/>
</dbReference>
<keyword evidence="6 10" id="KW-0472">Membrane</keyword>
<dbReference type="Gene3D" id="1.20.1080.10">
    <property type="entry name" value="Glycerol uptake facilitator protein"/>
    <property type="match status" value="1"/>
</dbReference>
<evidence type="ECO:0000256" key="2">
    <source>
        <dbReference type="ARBA" id="ARBA00022448"/>
    </source>
</evidence>
<dbReference type="PANTHER" id="PTHR45724:SF11">
    <property type="entry name" value="AQUAPORIN NIP5-1-RELATED"/>
    <property type="match status" value="1"/>
</dbReference>
<dbReference type="PANTHER" id="PTHR45724">
    <property type="entry name" value="AQUAPORIN NIP2-1"/>
    <property type="match status" value="1"/>
</dbReference>
<sequence>MPGPENIGTPDESALATPGTPAPLFPPDRIDSLSYERNSQYQNSTPRGKCSPLDSWVPNKTRIADIPIPCVSLARKIGAEFFGTFILIFGAAAAPIVNQKYEGAGELISNAASAGLAVMVVILSTGHISGAHLNPSVTIAFAALRHFPWIHVPAYIAAQVCASVCASFALKGIYNPFMSGGVTVPSVSAGQAFALEFVTTFILMFVITAVATDTRAVGELAGLAIGATVMMNILIAGPLTGASMNPVRTIGPAIAARNYKQLWIYFVAPTAGATTGAVAYTMVKLSADGEGSSQRTRRFPP</sequence>
<dbReference type="InterPro" id="IPR022357">
    <property type="entry name" value="MIP_CS"/>
</dbReference>
<evidence type="ECO:0000256" key="4">
    <source>
        <dbReference type="ARBA" id="ARBA00022737"/>
    </source>
</evidence>
<proteinExistence type="inferred from homology"/>
<dbReference type="InterPro" id="IPR023271">
    <property type="entry name" value="Aquaporin-like"/>
</dbReference>
<evidence type="ECO:0000256" key="10">
    <source>
        <dbReference type="SAM" id="Phobius"/>
    </source>
</evidence>
<dbReference type="Proteomes" id="UP001179952">
    <property type="component" value="Unassembled WGS sequence"/>
</dbReference>
<feature type="transmembrane region" description="Helical" evidence="10">
    <location>
        <begin position="223"/>
        <end position="242"/>
    </location>
</feature>
<feature type="transmembrane region" description="Helical" evidence="10">
    <location>
        <begin position="262"/>
        <end position="283"/>
    </location>
</feature>
<dbReference type="CDD" id="cd00333">
    <property type="entry name" value="MIP"/>
    <property type="match status" value="1"/>
</dbReference>
<comment type="subcellular location">
    <subcellularLocation>
        <location evidence="1">Membrane</location>
        <topology evidence="1">Multi-pass membrane protein</topology>
    </subcellularLocation>
</comment>
<feature type="region of interest" description="Disordered" evidence="9">
    <location>
        <begin position="1"/>
        <end position="29"/>
    </location>
</feature>
<dbReference type="PROSITE" id="PS00221">
    <property type="entry name" value="MIP"/>
    <property type="match status" value="1"/>
</dbReference>
<accession>A0AAV9B9A5</accession>